<feature type="transmembrane region" description="Helical" evidence="1">
    <location>
        <begin position="131"/>
        <end position="153"/>
    </location>
</feature>
<sequence>MIFWVTDFVFPALLLCSSVYLLKLFSPYWIVVLLVTQTCICSLYLASLSLFWFSYMLFLVILGGLLVIFSYLTSLLSYEEMDSAGGSYLMISMSMAGLVLILGSFFNMFSFSQSSVSSESIFSVHSLILPVSGKMYCLIIFYLLLSLICVVNITKSKEGPLRLNV</sequence>
<protein>
    <submittedName>
        <fullName evidence="2">NADH dehydrogenase subunit 6</fullName>
    </submittedName>
</protein>
<proteinExistence type="predicted"/>
<name>A0A5J6NHX5_SPHTE</name>
<feature type="transmembrane region" description="Helical" evidence="1">
    <location>
        <begin position="88"/>
        <end position="111"/>
    </location>
</feature>
<dbReference type="AlphaFoldDB" id="A0A5J6NHX5"/>
<reference evidence="2" key="1">
    <citation type="journal article" date="2019" name="Mitochondrial DNA Part B Resour">
        <title>Complete mitochondrial genome and the phylogenetic position of a wood-boring Isopod Sphaeroma terebrans (Crustacea, Isopod, Sphaeromatidae).</title>
        <authorList>
            <person name="Yang M."/>
            <person name="Gao T."/>
            <person name="Yan B."/>
            <person name="Chen X."/>
            <person name="Liu W."/>
        </authorList>
    </citation>
    <scope>NUCLEOTIDE SEQUENCE</scope>
</reference>
<keyword evidence="2" id="KW-0496">Mitochondrion</keyword>
<evidence type="ECO:0000256" key="1">
    <source>
        <dbReference type="SAM" id="Phobius"/>
    </source>
</evidence>
<keyword evidence="1" id="KW-1133">Transmembrane helix</keyword>
<geneLocation type="mitochondrion" evidence="2"/>
<dbReference type="EMBL" id="MK460228">
    <property type="protein sequence ID" value="QEX96212.1"/>
    <property type="molecule type" value="Genomic_DNA"/>
</dbReference>
<organism evidence="2">
    <name type="scientific">Sphaeroma terebrans</name>
    <name type="common">Mangrove-boring isopod</name>
    <dbReference type="NCBI Taxonomy" id="180402"/>
    <lineage>
        <taxon>Eukaryota</taxon>
        <taxon>Metazoa</taxon>
        <taxon>Ecdysozoa</taxon>
        <taxon>Arthropoda</taxon>
        <taxon>Crustacea</taxon>
        <taxon>Multicrustacea</taxon>
        <taxon>Malacostraca</taxon>
        <taxon>Eumalacostraca</taxon>
        <taxon>Peracarida</taxon>
        <taxon>Isopoda</taxon>
        <taxon>Sphaeromatidae</taxon>
        <taxon>Sphaeroma</taxon>
    </lineage>
</organism>
<keyword evidence="1" id="KW-0812">Transmembrane</keyword>
<evidence type="ECO:0000313" key="2">
    <source>
        <dbReference type="EMBL" id="QEX96212.1"/>
    </source>
</evidence>
<gene>
    <name evidence="2" type="primary">ND6</name>
</gene>
<feature type="transmembrane region" description="Helical" evidence="1">
    <location>
        <begin position="52"/>
        <end position="76"/>
    </location>
</feature>
<keyword evidence="1" id="KW-0472">Membrane</keyword>
<accession>A0A5J6NHX5</accession>